<dbReference type="AlphaFoldDB" id="A0A9W9Z358"/>
<proteinExistence type="predicted"/>
<accession>A0A9W9Z358</accession>
<feature type="region of interest" description="Disordered" evidence="1">
    <location>
        <begin position="167"/>
        <end position="190"/>
    </location>
</feature>
<feature type="compositionally biased region" description="Basic and acidic residues" evidence="1">
    <location>
        <begin position="21"/>
        <end position="33"/>
    </location>
</feature>
<evidence type="ECO:0000313" key="2">
    <source>
        <dbReference type="EMBL" id="KAJ7372863.1"/>
    </source>
</evidence>
<feature type="region of interest" description="Disordered" evidence="1">
    <location>
        <begin position="1"/>
        <end position="87"/>
    </location>
</feature>
<reference evidence="2" key="1">
    <citation type="submission" date="2023-01" db="EMBL/GenBank/DDBJ databases">
        <title>Genome assembly of the deep-sea coral Lophelia pertusa.</title>
        <authorList>
            <person name="Herrera S."/>
            <person name="Cordes E."/>
        </authorList>
    </citation>
    <scope>NUCLEOTIDE SEQUENCE</scope>
    <source>
        <strain evidence="2">USNM1676648</strain>
        <tissue evidence="2">Polyp</tissue>
    </source>
</reference>
<keyword evidence="3" id="KW-1185">Reference proteome</keyword>
<protein>
    <submittedName>
        <fullName evidence="2">Uncharacterized protein</fullName>
    </submittedName>
</protein>
<dbReference type="EMBL" id="MU826834">
    <property type="protein sequence ID" value="KAJ7372863.1"/>
    <property type="molecule type" value="Genomic_DNA"/>
</dbReference>
<dbReference type="OrthoDB" id="10591412at2759"/>
<sequence length="190" mass="20446">MSGSNGATVSSVNNRVSGLSKARDSRDGDEYARRTGRNRRRRGSSEDVSKHLRQKEGKASPLRHSKDDSDAIDLAPSHFPPLPTSPLALFKLQSSKDVPESKEPSSPTEKTIISVVPVSNEVDTAVIQNETPPTVTIEKAKIPEAKSNPSLTDDVQSLVLSYAQVTQKTASKHSAATTNSNNNLTKSPTK</sequence>
<feature type="compositionally biased region" description="Basic and acidic residues" evidence="1">
    <location>
        <begin position="43"/>
        <end position="69"/>
    </location>
</feature>
<evidence type="ECO:0000256" key="1">
    <source>
        <dbReference type="SAM" id="MobiDB-lite"/>
    </source>
</evidence>
<comment type="caution">
    <text evidence="2">The sequence shown here is derived from an EMBL/GenBank/DDBJ whole genome shotgun (WGS) entry which is preliminary data.</text>
</comment>
<dbReference type="Proteomes" id="UP001163046">
    <property type="component" value="Unassembled WGS sequence"/>
</dbReference>
<name>A0A9W9Z358_9CNID</name>
<feature type="compositionally biased region" description="Polar residues" evidence="1">
    <location>
        <begin position="1"/>
        <end position="17"/>
    </location>
</feature>
<feature type="region of interest" description="Disordered" evidence="1">
    <location>
        <begin position="92"/>
        <end position="111"/>
    </location>
</feature>
<evidence type="ECO:0000313" key="3">
    <source>
        <dbReference type="Proteomes" id="UP001163046"/>
    </source>
</evidence>
<gene>
    <name evidence="2" type="ORF">OS493_016789</name>
</gene>
<organism evidence="2 3">
    <name type="scientific">Desmophyllum pertusum</name>
    <dbReference type="NCBI Taxonomy" id="174260"/>
    <lineage>
        <taxon>Eukaryota</taxon>
        <taxon>Metazoa</taxon>
        <taxon>Cnidaria</taxon>
        <taxon>Anthozoa</taxon>
        <taxon>Hexacorallia</taxon>
        <taxon>Scleractinia</taxon>
        <taxon>Caryophylliina</taxon>
        <taxon>Caryophylliidae</taxon>
        <taxon>Desmophyllum</taxon>
    </lineage>
</organism>